<evidence type="ECO:0000313" key="2">
    <source>
        <dbReference type="EMBL" id="MCY9598031.1"/>
    </source>
</evidence>
<evidence type="ECO:0000313" key="4">
    <source>
        <dbReference type="Proteomes" id="UP000288943"/>
    </source>
</evidence>
<keyword evidence="5" id="KW-1185">Reference proteome</keyword>
<dbReference type="RefSeq" id="WP_042234391.1">
    <property type="nucleotide sequence ID" value="NZ_CP026520.1"/>
</dbReference>
<reference evidence="2 5" key="2">
    <citation type="submission" date="2022-05" db="EMBL/GenBank/DDBJ databases">
        <title>Genome Sequencing of Bee-Associated Microbes.</title>
        <authorList>
            <person name="Dunlap C."/>
        </authorList>
    </citation>
    <scope>NUCLEOTIDE SEQUENCE [LARGE SCALE GENOMIC DNA]</scope>
    <source>
        <strain evidence="2 5">NRRL B-23120</strain>
    </source>
</reference>
<dbReference type="AlphaFoldDB" id="A0A410X4B4"/>
<feature type="region of interest" description="Disordered" evidence="1">
    <location>
        <begin position="1"/>
        <end position="21"/>
    </location>
</feature>
<sequence length="99" mass="11597">MPEPKHTTITQRTMRKKENEPFKKNIRHASLARLVSSRLVCLYGLYTEHADYPDITTYLGPEVYEEFMEHYSPCRERAREAAVLLDKTFGCHTLPLKVQ</sequence>
<accession>A0A410X4B4</accession>
<evidence type="ECO:0000256" key="1">
    <source>
        <dbReference type="SAM" id="MobiDB-lite"/>
    </source>
</evidence>
<dbReference type="GeneID" id="95378777"/>
<proteinExistence type="predicted"/>
<dbReference type="EMBL" id="JAMDMJ010000027">
    <property type="protein sequence ID" value="MCY9598031.1"/>
    <property type="molecule type" value="Genomic_DNA"/>
</dbReference>
<evidence type="ECO:0000313" key="5">
    <source>
        <dbReference type="Proteomes" id="UP001527202"/>
    </source>
</evidence>
<dbReference type="EMBL" id="CP026520">
    <property type="protein sequence ID" value="QAV21440.1"/>
    <property type="molecule type" value="Genomic_DNA"/>
</dbReference>
<reference evidence="3 4" key="1">
    <citation type="submission" date="2018-01" db="EMBL/GenBank/DDBJ databases">
        <title>The whole genome sequencing and assembly of Paenibacillus chitinolyticus KCCM 41400 strain.</title>
        <authorList>
            <person name="Kim J.-Y."/>
            <person name="Park M.-K."/>
            <person name="Lee Y.-J."/>
            <person name="Yi H."/>
            <person name="Bahn Y.-S."/>
            <person name="Kim J.F."/>
            <person name="Lee D.-W."/>
        </authorList>
    </citation>
    <scope>NUCLEOTIDE SEQUENCE [LARGE SCALE GENOMIC DNA]</scope>
    <source>
        <strain evidence="3 4">KCCM 41400</strain>
    </source>
</reference>
<dbReference type="KEGG" id="pchi:PC41400_28710"/>
<gene>
    <name evidence="2" type="ORF">M5X16_19950</name>
    <name evidence="3" type="ORF">PC41400_28710</name>
</gene>
<name>A0A410X4B4_9BACL</name>
<organism evidence="3 4">
    <name type="scientific">Paenibacillus chitinolyticus</name>
    <dbReference type="NCBI Taxonomy" id="79263"/>
    <lineage>
        <taxon>Bacteria</taxon>
        <taxon>Bacillati</taxon>
        <taxon>Bacillota</taxon>
        <taxon>Bacilli</taxon>
        <taxon>Bacillales</taxon>
        <taxon>Paenibacillaceae</taxon>
        <taxon>Paenibacillus</taxon>
    </lineage>
</organism>
<protein>
    <submittedName>
        <fullName evidence="3">Uncharacterized protein</fullName>
    </submittedName>
</protein>
<dbReference type="Proteomes" id="UP001527202">
    <property type="component" value="Unassembled WGS sequence"/>
</dbReference>
<dbReference type="Proteomes" id="UP000288943">
    <property type="component" value="Chromosome"/>
</dbReference>
<evidence type="ECO:0000313" key="3">
    <source>
        <dbReference type="EMBL" id="QAV21440.1"/>
    </source>
</evidence>